<keyword evidence="6" id="KW-1185">Reference proteome</keyword>
<evidence type="ECO:0000313" key="6">
    <source>
        <dbReference type="Proteomes" id="UP000185622"/>
    </source>
</evidence>
<dbReference type="PROSITE" id="PS00974">
    <property type="entry name" value="MANNITOL_DHGENASE"/>
    <property type="match status" value="1"/>
</dbReference>
<evidence type="ECO:0000313" key="5">
    <source>
        <dbReference type="EMBL" id="AQS47926.1"/>
    </source>
</evidence>
<dbReference type="Gene3D" id="1.10.1040.10">
    <property type="entry name" value="N-(1-d-carboxylethyl)-l-norvaline Dehydrogenase, domain 2"/>
    <property type="match status" value="1"/>
</dbReference>
<reference evidence="5 6" key="1">
    <citation type="submission" date="2017-01" db="EMBL/GenBank/DDBJ databases">
        <title>The complete genome sequence of a sulfur-oxidizing marine bacterium Thioclava sp. 25B10_4T.</title>
        <authorList>
            <person name="Liu Y."/>
            <person name="Lai Q."/>
            <person name="Shao Z."/>
        </authorList>
    </citation>
    <scope>NUCLEOTIDE SEQUENCE [LARGE SCALE GENOMIC DNA]</scope>
    <source>
        <strain evidence="5 6">25B10_4</strain>
    </source>
</reference>
<dbReference type="SUPFAM" id="SSF51735">
    <property type="entry name" value="NAD(P)-binding Rossmann-fold domains"/>
    <property type="match status" value="1"/>
</dbReference>
<dbReference type="Pfam" id="PF08125">
    <property type="entry name" value="Mannitol_dh_C"/>
    <property type="match status" value="1"/>
</dbReference>
<protein>
    <submittedName>
        <fullName evidence="5">Mannitol dehydrogenase</fullName>
    </submittedName>
</protein>
<dbReference type="InterPro" id="IPR000669">
    <property type="entry name" value="Mannitol_DH"/>
</dbReference>
<dbReference type="InterPro" id="IPR013328">
    <property type="entry name" value="6PGD_dom2"/>
</dbReference>
<dbReference type="InterPro" id="IPR013118">
    <property type="entry name" value="Mannitol_DH_C"/>
</dbReference>
<gene>
    <name evidence="5" type="ORF">BMG03_08970</name>
</gene>
<keyword evidence="2" id="KW-0520">NAD</keyword>
<proteinExistence type="predicted"/>
<dbReference type="Proteomes" id="UP000185622">
    <property type="component" value="Chromosome"/>
</dbReference>
<dbReference type="PANTHER" id="PTHR43362:SF1">
    <property type="entry name" value="MANNITOL DEHYDROGENASE 2-RELATED"/>
    <property type="match status" value="1"/>
</dbReference>
<dbReference type="InterPro" id="IPR050988">
    <property type="entry name" value="Mannitol_DH/Oxidoreductase"/>
</dbReference>
<dbReference type="SUPFAM" id="SSF48179">
    <property type="entry name" value="6-phosphogluconate dehydrogenase C-terminal domain-like"/>
    <property type="match status" value="1"/>
</dbReference>
<keyword evidence="1" id="KW-0560">Oxidoreductase</keyword>
<feature type="domain" description="Mannitol dehydrogenase N-terminal" evidence="3">
    <location>
        <begin position="28"/>
        <end position="277"/>
    </location>
</feature>
<dbReference type="InterPro" id="IPR036291">
    <property type="entry name" value="NAD(P)-bd_dom_sf"/>
</dbReference>
<evidence type="ECO:0000259" key="3">
    <source>
        <dbReference type="Pfam" id="PF01232"/>
    </source>
</evidence>
<feature type="domain" description="Mannitol dehydrogenase C-terminal" evidence="4">
    <location>
        <begin position="286"/>
        <end position="474"/>
    </location>
</feature>
<organism evidence="5 6">
    <name type="scientific">Thioclava nitratireducens</name>
    <dbReference type="NCBI Taxonomy" id="1915078"/>
    <lineage>
        <taxon>Bacteria</taxon>
        <taxon>Pseudomonadati</taxon>
        <taxon>Pseudomonadota</taxon>
        <taxon>Alphaproteobacteria</taxon>
        <taxon>Rhodobacterales</taxon>
        <taxon>Paracoccaceae</taxon>
        <taxon>Thioclava</taxon>
    </lineage>
</organism>
<dbReference type="InterPro" id="IPR013131">
    <property type="entry name" value="Mannitol_DH_N"/>
</dbReference>
<dbReference type="Pfam" id="PF01232">
    <property type="entry name" value="Mannitol_dh"/>
    <property type="match status" value="1"/>
</dbReference>
<dbReference type="PRINTS" id="PR00084">
    <property type="entry name" value="MTLDHDRGNASE"/>
</dbReference>
<dbReference type="PANTHER" id="PTHR43362">
    <property type="entry name" value="MANNITOL DEHYDROGENASE DSF1-RELATED"/>
    <property type="match status" value="1"/>
</dbReference>
<dbReference type="InterPro" id="IPR008927">
    <property type="entry name" value="6-PGluconate_DH-like_C_sf"/>
</dbReference>
<evidence type="ECO:0000259" key="4">
    <source>
        <dbReference type="Pfam" id="PF08125"/>
    </source>
</evidence>
<evidence type="ECO:0000256" key="1">
    <source>
        <dbReference type="ARBA" id="ARBA00023002"/>
    </source>
</evidence>
<sequence length="488" mass="52791">MTLSNDTLSELPADVARPGYDRAALTPGIVHIGCGNFHRAHQAVYLDDLFNLGEGHDWALMGAGVRPGDAKMRDAVLAQDGLYSVIELDPAAKSARVIGSMVGFAEVASGNAPLIAAMSQPSVRIVSLTVTEGGYYIDPKTGTFSPTHPDIQADAANPDHPETAFGAIIAALKARRASGVPPFTVMCCDNVPHNGHVTRDAVCGLAELSDPELSAWIKTNVAFPNSMVDRITPATGPRERALAQSFGIEDAAPVTCEPFRQWVMEDNFPAGRPALEKVGVTFTDAVDRFETMKIRILNGGHAIIAYAAGLRDIEYAHEAMADDQIRAYLDKIETTEILPIVPPVPDTDLNDYKQLILSRFSNPEVADTIRRLCHDGSNRQPKFIITSISDCLAQGRDCTGLILESALWCRYCYGTSETGAEIAPNDPNWDRLVAQSKLAKERPAAWLEMSEIYGDLAENAEVVAKFTALLNDVWARGSHSVIADYLTG</sequence>
<name>A0ABM6IGJ8_9RHOB</name>
<dbReference type="InterPro" id="IPR023027">
    <property type="entry name" value="Mannitol_DH_CS"/>
</dbReference>
<dbReference type="Gene3D" id="3.40.50.720">
    <property type="entry name" value="NAD(P)-binding Rossmann-like Domain"/>
    <property type="match status" value="1"/>
</dbReference>
<evidence type="ECO:0000256" key="2">
    <source>
        <dbReference type="ARBA" id="ARBA00023027"/>
    </source>
</evidence>
<accession>A0ABM6IGJ8</accession>
<dbReference type="RefSeq" id="WP_075774602.1">
    <property type="nucleotide sequence ID" value="NZ_CP019437.1"/>
</dbReference>
<dbReference type="EMBL" id="CP019437">
    <property type="protein sequence ID" value="AQS47926.1"/>
    <property type="molecule type" value="Genomic_DNA"/>
</dbReference>